<dbReference type="OrthoDB" id="7440981at2"/>
<evidence type="ECO:0000256" key="3">
    <source>
        <dbReference type="ARBA" id="ARBA00009587"/>
    </source>
</evidence>
<evidence type="ECO:0000256" key="4">
    <source>
        <dbReference type="ARBA" id="ARBA00013244"/>
    </source>
</evidence>
<keyword evidence="5" id="KW-0444">Lipid biosynthesis</keyword>
<dbReference type="NCBIfam" id="TIGR02946">
    <property type="entry name" value="acyl_WS_DGAT"/>
    <property type="match status" value="1"/>
</dbReference>
<keyword evidence="8" id="KW-0443">Lipid metabolism</keyword>
<organism evidence="13 14">
    <name type="scientific">Zavarzinia compransoris</name>
    <dbReference type="NCBI Taxonomy" id="1264899"/>
    <lineage>
        <taxon>Bacteria</taxon>
        <taxon>Pseudomonadati</taxon>
        <taxon>Pseudomonadota</taxon>
        <taxon>Alphaproteobacteria</taxon>
        <taxon>Rhodospirillales</taxon>
        <taxon>Zavarziniaceae</taxon>
        <taxon>Zavarzinia</taxon>
    </lineage>
</organism>
<sequence length="468" mass="51221">MATRVLKPTDAAWIYIEKREKPVHVASLATFSLPPGAPPGFLQDLVAAWRARPYYAPPFNLRLRPGLLANVLPAWQELKPEEIDLDYHLRHSALPKPGGERELGVLVSRLHSHALDRSRPLWEIHIIEGLENNRFAVYTKVHHSQIDGMGGMRLLSRFLATDPTRRGLPPPWEVGLFGGAKKRETDEGADQGSLIEKLITLGRDQFRSGFDAARALGKLALEARKGGTDGPAFPYGAPETILNGKIRGKRRFATQHYDLARIKAVSKAAGVTVNDVFLGLCATSLRRYLDGLGELPQKPLTASVPVSVRPSDDATVGNAISTIFVNLHTDIADPIERLKAIAASSAPAKEKLQSMSRGAIDNYTLVLMTPYMVQLMLGLGTMTRPMNNLVISNVPGPAETLYFDGAKLEQIYPVSLLFDGQALNITVLSYAGQFNLGFTGDRDSLPHMQRIAVYTGEALAELEARLGL</sequence>
<evidence type="ECO:0000256" key="5">
    <source>
        <dbReference type="ARBA" id="ARBA00022516"/>
    </source>
</evidence>
<evidence type="ECO:0000256" key="10">
    <source>
        <dbReference type="ARBA" id="ARBA00048109"/>
    </source>
</evidence>
<dbReference type="GO" id="GO:0006071">
    <property type="term" value="P:glycerol metabolic process"/>
    <property type="evidence" value="ECO:0007669"/>
    <property type="project" value="UniProtKB-KW"/>
</dbReference>
<comment type="pathway">
    <text evidence="1">Glycerolipid metabolism; triacylglycerol biosynthesis.</text>
</comment>
<dbReference type="GO" id="GO:0001666">
    <property type="term" value="P:response to hypoxia"/>
    <property type="evidence" value="ECO:0007669"/>
    <property type="project" value="TreeGrafter"/>
</dbReference>
<comment type="similarity">
    <text evidence="3">Belongs to the long-chain O-acyltransferase family.</text>
</comment>
<dbReference type="InterPro" id="IPR014292">
    <property type="entry name" value="Acyl_transf_WS/DGAT"/>
</dbReference>
<dbReference type="PANTHER" id="PTHR31650:SF1">
    <property type="entry name" value="WAX ESTER SYNTHASE_DIACYLGLYCEROL ACYLTRANSFERASE 4-RELATED"/>
    <property type="match status" value="1"/>
</dbReference>
<dbReference type="Proteomes" id="UP000246077">
    <property type="component" value="Unassembled WGS sequence"/>
</dbReference>
<evidence type="ECO:0000256" key="7">
    <source>
        <dbReference type="ARBA" id="ARBA00022798"/>
    </source>
</evidence>
<dbReference type="UniPathway" id="UPA00282"/>
<evidence type="ECO:0000259" key="12">
    <source>
        <dbReference type="Pfam" id="PF06974"/>
    </source>
</evidence>
<dbReference type="GO" id="GO:0005886">
    <property type="term" value="C:plasma membrane"/>
    <property type="evidence" value="ECO:0007669"/>
    <property type="project" value="TreeGrafter"/>
</dbReference>
<keyword evidence="9 13" id="KW-0012">Acyltransferase</keyword>
<feature type="domain" description="O-acyltransferase WSD1-like N-terminal" evidence="11">
    <location>
        <begin position="6"/>
        <end position="277"/>
    </location>
</feature>
<name>A0A317E6V8_9PROT</name>
<dbReference type="SUPFAM" id="SSF52777">
    <property type="entry name" value="CoA-dependent acyltransferases"/>
    <property type="match status" value="2"/>
</dbReference>
<dbReference type="Pfam" id="PF06974">
    <property type="entry name" value="WS_DGAT_C"/>
    <property type="match status" value="1"/>
</dbReference>
<dbReference type="GO" id="GO:0004144">
    <property type="term" value="F:diacylglycerol O-acyltransferase activity"/>
    <property type="evidence" value="ECO:0007669"/>
    <property type="project" value="UniProtKB-EC"/>
</dbReference>
<evidence type="ECO:0000313" key="14">
    <source>
        <dbReference type="Proteomes" id="UP000246077"/>
    </source>
</evidence>
<dbReference type="Gene3D" id="3.30.559.30">
    <property type="entry name" value="Nonribosomal peptide synthetase, condensation domain"/>
    <property type="match status" value="1"/>
</dbReference>
<comment type="catalytic activity">
    <reaction evidence="10">
        <text>an acyl-CoA + a 1,2-diacyl-sn-glycerol = a triacyl-sn-glycerol + CoA</text>
        <dbReference type="Rhea" id="RHEA:10868"/>
        <dbReference type="ChEBI" id="CHEBI:17815"/>
        <dbReference type="ChEBI" id="CHEBI:57287"/>
        <dbReference type="ChEBI" id="CHEBI:58342"/>
        <dbReference type="ChEBI" id="CHEBI:64615"/>
        <dbReference type="EC" id="2.3.1.20"/>
    </reaction>
</comment>
<dbReference type="InterPro" id="IPR045034">
    <property type="entry name" value="O-acyltransferase_WSD1-like"/>
</dbReference>
<comment type="pathway">
    <text evidence="2">Lipid metabolism.</text>
</comment>
<evidence type="ECO:0000256" key="2">
    <source>
        <dbReference type="ARBA" id="ARBA00005189"/>
    </source>
</evidence>
<comment type="caution">
    <text evidence="13">The sequence shown here is derived from an EMBL/GenBank/DDBJ whole genome shotgun (WGS) entry which is preliminary data.</text>
</comment>
<keyword evidence="6 13" id="KW-0808">Transferase</keyword>
<dbReference type="RefSeq" id="WP_109920936.1">
    <property type="nucleotide sequence ID" value="NZ_QGLF01000002.1"/>
</dbReference>
<proteinExistence type="inferred from homology"/>
<keyword evidence="14" id="KW-1185">Reference proteome</keyword>
<dbReference type="EC" id="2.3.1.20" evidence="4"/>
<evidence type="ECO:0000259" key="11">
    <source>
        <dbReference type="Pfam" id="PF03007"/>
    </source>
</evidence>
<dbReference type="GO" id="GO:0051701">
    <property type="term" value="P:biological process involved in interaction with host"/>
    <property type="evidence" value="ECO:0007669"/>
    <property type="project" value="TreeGrafter"/>
</dbReference>
<keyword evidence="7" id="KW-0319">Glycerol metabolism</keyword>
<dbReference type="PANTHER" id="PTHR31650">
    <property type="entry name" value="O-ACYLTRANSFERASE (WSD1-LIKE) FAMILY PROTEIN"/>
    <property type="match status" value="1"/>
</dbReference>
<dbReference type="InterPro" id="IPR009721">
    <property type="entry name" value="O-acyltransferase_WSD1_C"/>
</dbReference>
<dbReference type="AlphaFoldDB" id="A0A317E6V8"/>
<evidence type="ECO:0000256" key="8">
    <source>
        <dbReference type="ARBA" id="ARBA00023098"/>
    </source>
</evidence>
<evidence type="ECO:0000256" key="9">
    <source>
        <dbReference type="ARBA" id="ARBA00023315"/>
    </source>
</evidence>
<dbReference type="GO" id="GO:0019432">
    <property type="term" value="P:triglyceride biosynthetic process"/>
    <property type="evidence" value="ECO:0007669"/>
    <property type="project" value="UniProtKB-UniPathway"/>
</dbReference>
<evidence type="ECO:0000313" key="13">
    <source>
        <dbReference type="EMBL" id="PWR22292.1"/>
    </source>
</evidence>
<dbReference type="EMBL" id="QGLF01000002">
    <property type="protein sequence ID" value="PWR22292.1"/>
    <property type="molecule type" value="Genomic_DNA"/>
</dbReference>
<protein>
    <recommendedName>
        <fullName evidence="4">diacylglycerol O-acyltransferase</fullName>
        <ecNumber evidence="4">2.3.1.20</ecNumber>
    </recommendedName>
</protein>
<accession>A0A317E6V8</accession>
<dbReference type="GO" id="GO:0071731">
    <property type="term" value="P:response to nitric oxide"/>
    <property type="evidence" value="ECO:0007669"/>
    <property type="project" value="TreeGrafter"/>
</dbReference>
<evidence type="ECO:0000256" key="1">
    <source>
        <dbReference type="ARBA" id="ARBA00004771"/>
    </source>
</evidence>
<dbReference type="Pfam" id="PF03007">
    <property type="entry name" value="WS_DGAT_cat"/>
    <property type="match status" value="1"/>
</dbReference>
<gene>
    <name evidence="13" type="ORF">DKG75_10070</name>
</gene>
<evidence type="ECO:0000256" key="6">
    <source>
        <dbReference type="ARBA" id="ARBA00022679"/>
    </source>
</evidence>
<dbReference type="InterPro" id="IPR004255">
    <property type="entry name" value="O-acyltransferase_WSD1_N"/>
</dbReference>
<reference evidence="14" key="1">
    <citation type="submission" date="2018-05" db="EMBL/GenBank/DDBJ databases">
        <title>Zavarzinia sp. HR-AS.</title>
        <authorList>
            <person name="Lee Y."/>
            <person name="Jeon C.O."/>
        </authorList>
    </citation>
    <scope>NUCLEOTIDE SEQUENCE [LARGE SCALE GENOMIC DNA]</scope>
    <source>
        <strain evidence="14">DSM 1231</strain>
    </source>
</reference>
<feature type="domain" description="O-acyltransferase WSD1 C-terminal" evidence="12">
    <location>
        <begin position="317"/>
        <end position="462"/>
    </location>
</feature>